<evidence type="ECO:0000313" key="4">
    <source>
        <dbReference type="Proteomes" id="UP000192223"/>
    </source>
</evidence>
<dbReference type="FunCoup" id="A0A7F5RLH4">
    <property type="interactions" value="242"/>
</dbReference>
<sequence length="599" mass="68858">MNEEDLLKRSAEERDKIFKRYDRGREEGAEIDPWEDPTFEVYHATDRYGFIHDKRLPSKVDPQEAKKQQIELERVKKWRKMLKSWNSSVTKEKLHKRVFKGIPNSLRPQVWCLLLSLDKTKTENRGKYDEMLKLARKYSTDARQIDSDVNRQFREHLFYRERYGIKQQSLFKVLTAYAMYNSEVGYCQGMSGLAGVLLMYMDEEDAFWAMHILLTDPKFSMHGLYKEGFPKLTRFLAHHDRILTKFMPGLKKHFDKHGLDAILYSLKWFFVCFVERVPFSLCLRIWDIYLLIGERVITAMAFTILRLHKKSIMKLNDMDSIVHFIQVKLYKDFMYDDDSAVHALERALEDLKRAKLDHPGPPTKDEIPSRPFGVFIEPTVDQIIGHRAEKFTEKERETNTLVVLRREEAREALENDVQLSVGDSAGLTGSKFSFDPSMDDTSSLLEDCQHMGSKRSLADTSVTSTADLSVFSTITRSQAHENSLDTHSNVSDNSVGGASSVGSGIVTSSGAHKPLFSTHSTPRATPHNPSPDVLRIYVPYSPLDTPLVSPHNGDVKVPPNTFPDNKIRIRVDNDELLTPLVEHGQIRSFRIDSPEIDLK</sequence>
<dbReference type="SMART" id="SM00164">
    <property type="entry name" value="TBC"/>
    <property type="match status" value="1"/>
</dbReference>
<feature type="domain" description="Rab-GAP TBC" evidence="3">
    <location>
        <begin position="101"/>
        <end position="293"/>
    </location>
</feature>
<dbReference type="Proteomes" id="UP000192223">
    <property type="component" value="Unplaced"/>
</dbReference>
<proteinExistence type="predicted"/>
<dbReference type="InterPro" id="IPR035969">
    <property type="entry name" value="Rab-GAP_TBC_sf"/>
</dbReference>
<dbReference type="GO" id="GO:0005096">
    <property type="term" value="F:GTPase activator activity"/>
    <property type="evidence" value="ECO:0007669"/>
    <property type="project" value="UniProtKB-KW"/>
</dbReference>
<dbReference type="RefSeq" id="XP_025836796.1">
    <property type="nucleotide sequence ID" value="XM_025981011.1"/>
</dbReference>
<dbReference type="PANTHER" id="PTHR47219">
    <property type="entry name" value="RAB GTPASE-ACTIVATING PROTEIN 1-LIKE"/>
    <property type="match status" value="1"/>
</dbReference>
<dbReference type="InterPro" id="IPR000195">
    <property type="entry name" value="Rab-GAP-TBC_dom"/>
</dbReference>
<dbReference type="AlphaFoldDB" id="A0A7F5RLH4"/>
<dbReference type="Pfam" id="PF00566">
    <property type="entry name" value="RabGAP-TBC"/>
    <property type="match status" value="1"/>
</dbReference>
<dbReference type="SUPFAM" id="SSF47923">
    <property type="entry name" value="Ypt/Rab-GAP domain of gyp1p"/>
    <property type="match status" value="2"/>
</dbReference>
<protein>
    <submittedName>
        <fullName evidence="5">USP6 N-terminal-like protein</fullName>
    </submittedName>
</protein>
<dbReference type="FunFam" id="1.10.472.80:FF:000019">
    <property type="entry name" value="USP6 N-terminal like"/>
    <property type="match status" value="1"/>
</dbReference>
<dbReference type="Gene3D" id="1.10.472.80">
    <property type="entry name" value="Ypt/Rab-GAP domain of gyp1p, domain 3"/>
    <property type="match status" value="1"/>
</dbReference>
<dbReference type="GeneID" id="108734090"/>
<dbReference type="GO" id="GO:0031267">
    <property type="term" value="F:small GTPase binding"/>
    <property type="evidence" value="ECO:0007669"/>
    <property type="project" value="TreeGrafter"/>
</dbReference>
<dbReference type="OrthoDB" id="294251at2759"/>
<evidence type="ECO:0000256" key="2">
    <source>
        <dbReference type="SAM" id="MobiDB-lite"/>
    </source>
</evidence>
<dbReference type="FunFam" id="1.10.8.270:FF:000010">
    <property type="entry name" value="Putative USP6 N-terminal-like protein"/>
    <property type="match status" value="1"/>
</dbReference>
<reference evidence="5" key="1">
    <citation type="submission" date="2025-08" db="UniProtKB">
        <authorList>
            <consortium name="RefSeq"/>
        </authorList>
    </citation>
    <scope>IDENTIFICATION</scope>
    <source>
        <tissue evidence="5">Entire body</tissue>
    </source>
</reference>
<dbReference type="CTD" id="36554"/>
<feature type="region of interest" description="Disordered" evidence="2">
    <location>
        <begin position="480"/>
        <end position="532"/>
    </location>
</feature>
<accession>A0A7F5RLH4</accession>
<evidence type="ECO:0000313" key="5">
    <source>
        <dbReference type="RefSeq" id="XP_025836796.1"/>
    </source>
</evidence>
<evidence type="ECO:0000256" key="1">
    <source>
        <dbReference type="ARBA" id="ARBA00022468"/>
    </source>
</evidence>
<dbReference type="InterPro" id="IPR050302">
    <property type="entry name" value="Rab_GAP_TBC_domain"/>
</dbReference>
<dbReference type="Gene3D" id="1.10.8.270">
    <property type="entry name" value="putative rabgap domain of human tbc1 domain family member 14 like domains"/>
    <property type="match status" value="1"/>
</dbReference>
<name>A0A7F5RLH4_AGRPL</name>
<gene>
    <name evidence="5" type="primary">LOC108734090</name>
</gene>
<feature type="compositionally biased region" description="Low complexity" evidence="2">
    <location>
        <begin position="488"/>
        <end position="510"/>
    </location>
</feature>
<dbReference type="InParanoid" id="A0A7F5RLH4"/>
<keyword evidence="4" id="KW-1185">Reference proteome</keyword>
<dbReference type="PANTHER" id="PTHR47219:SF25">
    <property type="entry name" value="RAB-GAP TBC DOMAIN-CONTAINING PROTEIN"/>
    <property type="match status" value="1"/>
</dbReference>
<dbReference type="Gene3D" id="1.10.10.750">
    <property type="entry name" value="Ypt/Rab-GAP domain of gyp1p, domain 1"/>
    <property type="match status" value="1"/>
</dbReference>
<dbReference type="PROSITE" id="PS50086">
    <property type="entry name" value="TBC_RABGAP"/>
    <property type="match status" value="1"/>
</dbReference>
<keyword evidence="1" id="KW-0343">GTPase activation</keyword>
<organism evidence="4 5">
    <name type="scientific">Agrilus planipennis</name>
    <name type="common">Emerald ash borer</name>
    <name type="synonym">Agrilus marcopoli</name>
    <dbReference type="NCBI Taxonomy" id="224129"/>
    <lineage>
        <taxon>Eukaryota</taxon>
        <taxon>Metazoa</taxon>
        <taxon>Ecdysozoa</taxon>
        <taxon>Arthropoda</taxon>
        <taxon>Hexapoda</taxon>
        <taxon>Insecta</taxon>
        <taxon>Pterygota</taxon>
        <taxon>Neoptera</taxon>
        <taxon>Endopterygota</taxon>
        <taxon>Coleoptera</taxon>
        <taxon>Polyphaga</taxon>
        <taxon>Elateriformia</taxon>
        <taxon>Buprestoidea</taxon>
        <taxon>Buprestidae</taxon>
        <taxon>Agrilinae</taxon>
        <taxon>Agrilus</taxon>
    </lineage>
</organism>
<evidence type="ECO:0000259" key="3">
    <source>
        <dbReference type="PROSITE" id="PS50086"/>
    </source>
</evidence>
<dbReference type="KEGG" id="apln:108734090"/>